<accession>A0ABX1WVR9</accession>
<feature type="domain" description="SnoaL-like" evidence="1">
    <location>
        <begin position="11"/>
        <end position="116"/>
    </location>
</feature>
<name>A0ABX1WVR9_9BACT</name>
<dbReference type="Pfam" id="PF12680">
    <property type="entry name" value="SnoaL_2"/>
    <property type="match status" value="1"/>
</dbReference>
<dbReference type="SUPFAM" id="SSF54427">
    <property type="entry name" value="NTF2-like"/>
    <property type="match status" value="1"/>
</dbReference>
<dbReference type="InterPro" id="IPR037401">
    <property type="entry name" value="SnoaL-like"/>
</dbReference>
<dbReference type="Gene3D" id="3.10.450.50">
    <property type="match status" value="1"/>
</dbReference>
<comment type="caution">
    <text evidence="2">The sequence shown here is derived from an EMBL/GenBank/DDBJ whole genome shotgun (WGS) entry which is preliminary data.</text>
</comment>
<gene>
    <name evidence="2" type="ORF">ELS83_09995</name>
</gene>
<evidence type="ECO:0000259" key="1">
    <source>
        <dbReference type="Pfam" id="PF12680"/>
    </source>
</evidence>
<dbReference type="PANTHER" id="PTHR41252">
    <property type="entry name" value="BLR2505 PROTEIN"/>
    <property type="match status" value="1"/>
</dbReference>
<evidence type="ECO:0000313" key="2">
    <source>
        <dbReference type="EMBL" id="NOU60157.1"/>
    </source>
</evidence>
<dbReference type="PANTHER" id="PTHR41252:SF1">
    <property type="entry name" value="BLR2505 PROTEIN"/>
    <property type="match status" value="1"/>
</dbReference>
<dbReference type="RefSeq" id="WP_171595442.1">
    <property type="nucleotide sequence ID" value="NZ_RZNH01000014.1"/>
</dbReference>
<proteinExistence type="predicted"/>
<organism evidence="2 3">
    <name type="scientific">Marinifilum caeruleilacunae</name>
    <dbReference type="NCBI Taxonomy" id="2499076"/>
    <lineage>
        <taxon>Bacteria</taxon>
        <taxon>Pseudomonadati</taxon>
        <taxon>Bacteroidota</taxon>
        <taxon>Bacteroidia</taxon>
        <taxon>Marinilabiliales</taxon>
        <taxon>Marinifilaceae</taxon>
    </lineage>
</organism>
<dbReference type="Proteomes" id="UP000732105">
    <property type="component" value="Unassembled WGS sequence"/>
</dbReference>
<reference evidence="2 3" key="1">
    <citation type="submission" date="2018-12" db="EMBL/GenBank/DDBJ databases">
        <title>Marinifilum JC070 sp. nov., a marine bacterium isolated from Yongle Blue Hole in the South China Sea.</title>
        <authorList>
            <person name="Fu T."/>
        </authorList>
    </citation>
    <scope>NUCLEOTIDE SEQUENCE [LARGE SCALE GENOMIC DNA]</scope>
    <source>
        <strain evidence="2 3">JC070</strain>
    </source>
</reference>
<sequence length="133" mass="15029">MKKENNKQVVIDFFEKFSAADAEAALSFLHDDVQWRAMGLKGELPISGTMDKDGIAELIVMVKSAIPKGLHLKPIAWTAEGNRVAAEYESYGVLNNGRVYNNPYHFLFEFTNGKISVIKEYMDTLHVKETFID</sequence>
<protein>
    <recommendedName>
        <fullName evidence="1">SnoaL-like domain-containing protein</fullName>
    </recommendedName>
</protein>
<evidence type="ECO:0000313" key="3">
    <source>
        <dbReference type="Proteomes" id="UP000732105"/>
    </source>
</evidence>
<dbReference type="EMBL" id="RZNH01000014">
    <property type="protein sequence ID" value="NOU60157.1"/>
    <property type="molecule type" value="Genomic_DNA"/>
</dbReference>
<keyword evidence="3" id="KW-1185">Reference proteome</keyword>
<dbReference type="InterPro" id="IPR032710">
    <property type="entry name" value="NTF2-like_dom_sf"/>
</dbReference>